<protein>
    <submittedName>
        <fullName evidence="5">DNA primase</fullName>
    </submittedName>
</protein>
<dbReference type="EMBL" id="CP036262">
    <property type="protein sequence ID" value="QDS91414.1"/>
    <property type="molecule type" value="Genomic_DNA"/>
</dbReference>
<dbReference type="Pfam" id="PF01807">
    <property type="entry name" value="Zn_ribbon_DnaG"/>
    <property type="match status" value="1"/>
</dbReference>
<evidence type="ECO:0000313" key="6">
    <source>
        <dbReference type="Proteomes" id="UP000320672"/>
    </source>
</evidence>
<evidence type="ECO:0000313" key="5">
    <source>
        <dbReference type="EMBL" id="QDS91414.1"/>
    </source>
</evidence>
<dbReference type="GO" id="GO:0005737">
    <property type="term" value="C:cytoplasm"/>
    <property type="evidence" value="ECO:0007669"/>
    <property type="project" value="TreeGrafter"/>
</dbReference>
<keyword evidence="6" id="KW-1185">Reference proteome</keyword>
<keyword evidence="2" id="KW-0863">Zinc-finger</keyword>
<evidence type="ECO:0000259" key="4">
    <source>
        <dbReference type="Pfam" id="PF01807"/>
    </source>
</evidence>
<dbReference type="Gene3D" id="3.90.580.10">
    <property type="entry name" value="Zinc finger, CHC2-type domain"/>
    <property type="match status" value="1"/>
</dbReference>
<reference evidence="5 6" key="1">
    <citation type="submission" date="2019-02" db="EMBL/GenBank/DDBJ databases">
        <title>Deep-cultivation of Planctomycetes and their phenomic and genomic characterization uncovers novel biology.</title>
        <authorList>
            <person name="Wiegand S."/>
            <person name="Jogler M."/>
            <person name="Boedeker C."/>
            <person name="Pinto D."/>
            <person name="Vollmers J."/>
            <person name="Rivas-Marin E."/>
            <person name="Kohn T."/>
            <person name="Peeters S.H."/>
            <person name="Heuer A."/>
            <person name="Rast P."/>
            <person name="Oberbeckmann S."/>
            <person name="Bunk B."/>
            <person name="Jeske O."/>
            <person name="Meyerdierks A."/>
            <person name="Storesund J.E."/>
            <person name="Kallscheuer N."/>
            <person name="Luecker S."/>
            <person name="Lage O.M."/>
            <person name="Pohl T."/>
            <person name="Merkel B.J."/>
            <person name="Hornburger P."/>
            <person name="Mueller R.-W."/>
            <person name="Bruemmer F."/>
            <person name="Labrenz M."/>
            <person name="Spormann A.M."/>
            <person name="Op den Camp H."/>
            <person name="Overmann J."/>
            <person name="Amann R."/>
            <person name="Jetten M.S.M."/>
            <person name="Mascher T."/>
            <person name="Medema M.H."/>
            <person name="Devos D.P."/>
            <person name="Kaster A.-K."/>
            <person name="Ovreas L."/>
            <person name="Rohde M."/>
            <person name="Galperin M.Y."/>
            <person name="Jogler C."/>
        </authorList>
    </citation>
    <scope>NUCLEOTIDE SEQUENCE [LARGE SCALE GENOMIC DNA]</scope>
    <source>
        <strain evidence="5 6">FF011L</strain>
    </source>
</reference>
<dbReference type="GO" id="GO:0003677">
    <property type="term" value="F:DNA binding"/>
    <property type="evidence" value="ECO:0007669"/>
    <property type="project" value="InterPro"/>
</dbReference>
<gene>
    <name evidence="5" type="ORF">FF011L_01440</name>
</gene>
<dbReference type="InterPro" id="IPR036977">
    <property type="entry name" value="DNA_primase_Znf_CHC2"/>
</dbReference>
<proteinExistence type="predicted"/>
<dbReference type="GO" id="GO:0006269">
    <property type="term" value="P:DNA replication, synthesis of primer"/>
    <property type="evidence" value="ECO:0007669"/>
    <property type="project" value="TreeGrafter"/>
</dbReference>
<organism evidence="5 6">
    <name type="scientific">Roseimaritima multifibrata</name>
    <dbReference type="NCBI Taxonomy" id="1930274"/>
    <lineage>
        <taxon>Bacteria</taxon>
        <taxon>Pseudomonadati</taxon>
        <taxon>Planctomycetota</taxon>
        <taxon>Planctomycetia</taxon>
        <taxon>Pirellulales</taxon>
        <taxon>Pirellulaceae</taxon>
        <taxon>Roseimaritima</taxon>
    </lineage>
</organism>
<dbReference type="OrthoDB" id="8536512at2"/>
<dbReference type="PANTHER" id="PTHR30313">
    <property type="entry name" value="DNA PRIMASE"/>
    <property type="match status" value="1"/>
</dbReference>
<feature type="domain" description="Zinc finger CHC2-type" evidence="4">
    <location>
        <begin position="24"/>
        <end position="86"/>
    </location>
</feature>
<dbReference type="AlphaFoldDB" id="A0A517M963"/>
<keyword evidence="3" id="KW-0862">Zinc</keyword>
<evidence type="ECO:0000256" key="2">
    <source>
        <dbReference type="ARBA" id="ARBA00022771"/>
    </source>
</evidence>
<dbReference type="KEGG" id="rml:FF011L_01440"/>
<dbReference type="SUPFAM" id="SSF57783">
    <property type="entry name" value="Zinc beta-ribbon"/>
    <property type="match status" value="1"/>
</dbReference>
<dbReference type="InterPro" id="IPR002694">
    <property type="entry name" value="Znf_CHC2"/>
</dbReference>
<dbReference type="GO" id="GO:0008270">
    <property type="term" value="F:zinc ion binding"/>
    <property type="evidence" value="ECO:0007669"/>
    <property type="project" value="UniProtKB-KW"/>
</dbReference>
<dbReference type="Gene3D" id="3.40.1360.10">
    <property type="match status" value="1"/>
</dbReference>
<dbReference type="RefSeq" id="WP_145349482.1">
    <property type="nucleotide sequence ID" value="NZ_CP036262.1"/>
</dbReference>
<dbReference type="PANTHER" id="PTHR30313:SF2">
    <property type="entry name" value="DNA PRIMASE"/>
    <property type="match status" value="1"/>
</dbReference>
<name>A0A517M963_9BACT</name>
<dbReference type="GO" id="GO:0003899">
    <property type="term" value="F:DNA-directed RNA polymerase activity"/>
    <property type="evidence" value="ECO:0007669"/>
    <property type="project" value="InterPro"/>
</dbReference>
<sequence length="294" mass="33075">MNINQAKQLPLSDVLERLGHAPTYRRGNELWYCSPLRNEAEPSFKINDRNQWYDFATGKHGDVLDLIQELNKLHTVKEALVELRRLIGEPMPQRAAVKKVIATRQASIPEITSVEPLRSHSLIRYLKSRGLDDPASRKQLREIRYTRDGKEYFAIGFANDRDCYELRTSRFKGSLGSKAISTRNPGSESVAVFEGFTDYLTAISRHLLSSNDTAVVMNSASLKEATVEQIVKLSPNQVTLWLDHDATGRQATNDLTAMLGARLPDTSVVDRSEIYVGYEDLNAFHTASLTGPIR</sequence>
<dbReference type="Proteomes" id="UP000320672">
    <property type="component" value="Chromosome"/>
</dbReference>
<dbReference type="InterPro" id="IPR050219">
    <property type="entry name" value="DnaG_primase"/>
</dbReference>
<evidence type="ECO:0000256" key="3">
    <source>
        <dbReference type="ARBA" id="ARBA00022833"/>
    </source>
</evidence>
<dbReference type="Pfam" id="PF13155">
    <property type="entry name" value="Toprim_2"/>
    <property type="match status" value="1"/>
</dbReference>
<accession>A0A517M963</accession>
<keyword evidence="1" id="KW-0479">Metal-binding</keyword>
<evidence type="ECO:0000256" key="1">
    <source>
        <dbReference type="ARBA" id="ARBA00022723"/>
    </source>
</evidence>